<organism evidence="9 10">
    <name type="scientific">Ahrensia kielensis</name>
    <dbReference type="NCBI Taxonomy" id="76980"/>
    <lineage>
        <taxon>Bacteria</taxon>
        <taxon>Pseudomonadati</taxon>
        <taxon>Pseudomonadota</taxon>
        <taxon>Alphaproteobacteria</taxon>
        <taxon>Hyphomicrobiales</taxon>
        <taxon>Ahrensiaceae</taxon>
        <taxon>Ahrensia</taxon>
    </lineage>
</organism>
<comment type="similarity">
    <text evidence="2 8">Belongs to the 4-toluene sulfonate uptake permease (TSUP) (TC 2.A.102) family.</text>
</comment>
<dbReference type="InterPro" id="IPR052017">
    <property type="entry name" value="TSUP"/>
</dbReference>
<sequence>MIELIYAHLANPASQIVLCVVFITGIVRGFSGFGTGMLVGPVTAALFTPKIALALIAIIDSVPAIALAWSARHKTQWREVLPLVLGYMVLMPLGIYVLKTAEPIAMRWFICISIMLAVTLLWGGFKYRGPRSKSVSVSVGAASGFMGAAAGLPGPPALLYWMAGDNKAAQVRANMIFYLFLTDIIILIGYYFGQIFTAEAIALGILAMLPYFIGLHIGAKCFIGASEVLYKRVAFSLILAASILALPLLDNVLR</sequence>
<evidence type="ECO:0000256" key="7">
    <source>
        <dbReference type="ARBA" id="ARBA00023136"/>
    </source>
</evidence>
<evidence type="ECO:0000256" key="4">
    <source>
        <dbReference type="ARBA" id="ARBA00022475"/>
    </source>
</evidence>
<evidence type="ECO:0000256" key="6">
    <source>
        <dbReference type="ARBA" id="ARBA00022989"/>
    </source>
</evidence>
<proteinExistence type="inferred from homology"/>
<evidence type="ECO:0000256" key="1">
    <source>
        <dbReference type="ARBA" id="ARBA00004651"/>
    </source>
</evidence>
<evidence type="ECO:0000313" key="10">
    <source>
        <dbReference type="Proteomes" id="UP001477870"/>
    </source>
</evidence>
<feature type="transmembrane region" description="Helical" evidence="8">
    <location>
        <begin position="200"/>
        <end position="217"/>
    </location>
</feature>
<reference evidence="9 10" key="1">
    <citation type="submission" date="2024-03" db="EMBL/GenBank/DDBJ databases">
        <title>Community enrichment and isolation of bacterial strains for fucoidan degradation.</title>
        <authorList>
            <person name="Sichert A."/>
        </authorList>
    </citation>
    <scope>NUCLEOTIDE SEQUENCE [LARGE SCALE GENOMIC DNA]</scope>
    <source>
        <strain evidence="9 10">AS62</strain>
    </source>
</reference>
<comment type="subcellular location">
    <subcellularLocation>
        <location evidence="1 8">Cell membrane</location>
        <topology evidence="1 8">Multi-pass membrane protein</topology>
    </subcellularLocation>
</comment>
<protein>
    <recommendedName>
        <fullName evidence="8">Probable membrane transporter protein</fullName>
    </recommendedName>
</protein>
<dbReference type="Proteomes" id="UP001477870">
    <property type="component" value="Unassembled WGS sequence"/>
</dbReference>
<dbReference type="Pfam" id="PF01925">
    <property type="entry name" value="TauE"/>
    <property type="match status" value="1"/>
</dbReference>
<feature type="transmembrane region" description="Helical" evidence="8">
    <location>
        <begin position="80"/>
        <end position="98"/>
    </location>
</feature>
<dbReference type="InterPro" id="IPR002781">
    <property type="entry name" value="TM_pro_TauE-like"/>
</dbReference>
<evidence type="ECO:0000256" key="3">
    <source>
        <dbReference type="ARBA" id="ARBA00022448"/>
    </source>
</evidence>
<feature type="transmembrane region" description="Helical" evidence="8">
    <location>
        <begin position="104"/>
        <end position="125"/>
    </location>
</feature>
<keyword evidence="4 8" id="KW-1003">Cell membrane</keyword>
<keyword evidence="3" id="KW-0813">Transport</keyword>
<evidence type="ECO:0000256" key="2">
    <source>
        <dbReference type="ARBA" id="ARBA00009142"/>
    </source>
</evidence>
<evidence type="ECO:0000313" key="9">
    <source>
        <dbReference type="EMBL" id="MEM5501737.1"/>
    </source>
</evidence>
<name>A0ABU9T6I6_9HYPH</name>
<keyword evidence="5 8" id="KW-0812">Transmembrane</keyword>
<evidence type="ECO:0000256" key="5">
    <source>
        <dbReference type="ARBA" id="ARBA00022692"/>
    </source>
</evidence>
<feature type="transmembrane region" description="Helical" evidence="8">
    <location>
        <begin position="12"/>
        <end position="31"/>
    </location>
</feature>
<accession>A0ABU9T6I6</accession>
<evidence type="ECO:0000256" key="8">
    <source>
        <dbReference type="RuleBase" id="RU363041"/>
    </source>
</evidence>
<gene>
    <name evidence="9" type="ORF">WNY59_09055</name>
</gene>
<dbReference type="PANTHER" id="PTHR30269">
    <property type="entry name" value="TRANSMEMBRANE PROTEIN YFCA"/>
    <property type="match status" value="1"/>
</dbReference>
<keyword evidence="10" id="KW-1185">Reference proteome</keyword>
<dbReference type="RefSeq" id="WP_342848178.1">
    <property type="nucleotide sequence ID" value="NZ_JBBMQO010000004.1"/>
</dbReference>
<comment type="caution">
    <text evidence="9">The sequence shown here is derived from an EMBL/GenBank/DDBJ whole genome shotgun (WGS) entry which is preliminary data.</text>
</comment>
<feature type="transmembrane region" description="Helical" evidence="8">
    <location>
        <begin position="137"/>
        <end position="163"/>
    </location>
</feature>
<dbReference type="PANTHER" id="PTHR30269:SF37">
    <property type="entry name" value="MEMBRANE TRANSPORTER PROTEIN"/>
    <property type="match status" value="1"/>
</dbReference>
<dbReference type="EMBL" id="JBBMQO010000004">
    <property type="protein sequence ID" value="MEM5501737.1"/>
    <property type="molecule type" value="Genomic_DNA"/>
</dbReference>
<feature type="transmembrane region" description="Helical" evidence="8">
    <location>
        <begin position="175"/>
        <end position="193"/>
    </location>
</feature>
<feature type="transmembrane region" description="Helical" evidence="8">
    <location>
        <begin position="229"/>
        <end position="249"/>
    </location>
</feature>
<keyword evidence="7 8" id="KW-0472">Membrane</keyword>
<keyword evidence="6 8" id="KW-1133">Transmembrane helix</keyword>